<evidence type="ECO:0000313" key="1">
    <source>
        <dbReference type="EMBL" id="KAK5949163.1"/>
    </source>
</evidence>
<dbReference type="Proteomes" id="UP001316803">
    <property type="component" value="Unassembled WGS sequence"/>
</dbReference>
<comment type="caution">
    <text evidence="1">The sequence shown here is derived from an EMBL/GenBank/DDBJ whole genome shotgun (WGS) entry which is preliminary data.</text>
</comment>
<dbReference type="AlphaFoldDB" id="A0AAN8EDW9"/>
<sequence length="257" mass="29544">MAQWSNFYDQDDFEPEIVVGMYDRWLSRLGFGPTQAERVLVHTPVMEVAHERRFAVSETKQSMSDFEVEHSRRMEETIAHLESHFAKHPTNESEDSKIRQSRDLIGLAPLAEGSTYLEFLPAMNHAMDEPIPPFEQALDLLSHKSVPQKEPATCELQFGMPMTVDDNEDVGDRFHEDCLETIRAVSKQSRQIFMKRPRQMKAVRIRKRITFCYLDDSDERGVKPLSKKQRIEIAATAQTVGAGYRVPGQGRSMSWDV</sequence>
<proteinExistence type="predicted"/>
<accession>A0AAN8EDW9</accession>
<evidence type="ECO:0000313" key="2">
    <source>
        <dbReference type="Proteomes" id="UP001316803"/>
    </source>
</evidence>
<name>A0AAN8EDW9_9EURO</name>
<dbReference type="EMBL" id="JAKLMC020000038">
    <property type="protein sequence ID" value="KAK5949163.1"/>
    <property type="molecule type" value="Genomic_DNA"/>
</dbReference>
<reference evidence="1 2" key="1">
    <citation type="submission" date="2022-12" db="EMBL/GenBank/DDBJ databases">
        <title>Genomic features and morphological characterization of a novel Knufia sp. strain isolated from spacecraft assembly facility.</title>
        <authorList>
            <person name="Teixeira M."/>
            <person name="Chander A.M."/>
            <person name="Stajich J.E."/>
            <person name="Venkateswaran K."/>
        </authorList>
    </citation>
    <scope>NUCLEOTIDE SEQUENCE [LARGE SCALE GENOMIC DNA]</scope>
    <source>
        <strain evidence="1 2">FJI-L2-BK-P2</strain>
    </source>
</reference>
<keyword evidence="2" id="KW-1185">Reference proteome</keyword>
<protein>
    <submittedName>
        <fullName evidence="1">Uncharacterized protein</fullName>
    </submittedName>
</protein>
<organism evidence="1 2">
    <name type="scientific">Knufia fluminis</name>
    <dbReference type="NCBI Taxonomy" id="191047"/>
    <lineage>
        <taxon>Eukaryota</taxon>
        <taxon>Fungi</taxon>
        <taxon>Dikarya</taxon>
        <taxon>Ascomycota</taxon>
        <taxon>Pezizomycotina</taxon>
        <taxon>Eurotiomycetes</taxon>
        <taxon>Chaetothyriomycetidae</taxon>
        <taxon>Chaetothyriales</taxon>
        <taxon>Trichomeriaceae</taxon>
        <taxon>Knufia</taxon>
    </lineage>
</organism>
<gene>
    <name evidence="1" type="ORF">OHC33_009704</name>
</gene>